<dbReference type="InterPro" id="IPR011992">
    <property type="entry name" value="EF-hand-dom_pair"/>
</dbReference>
<protein>
    <recommendedName>
        <fullName evidence="6">Peroxygenase 4</fullName>
    </recommendedName>
</protein>
<accession>A0AAV0DDX6</accession>
<evidence type="ECO:0000313" key="4">
    <source>
        <dbReference type="EMBL" id="CAH9095994.1"/>
    </source>
</evidence>
<dbReference type="InterPro" id="IPR007736">
    <property type="entry name" value="Caleosin-related"/>
</dbReference>
<keyword evidence="3" id="KW-0472">Membrane</keyword>
<evidence type="ECO:0000256" key="1">
    <source>
        <dbReference type="ARBA" id="ARBA00006765"/>
    </source>
</evidence>
<evidence type="ECO:0000313" key="5">
    <source>
        <dbReference type="Proteomes" id="UP001152523"/>
    </source>
</evidence>
<gene>
    <name evidence="4" type="ORF">CEPIT_LOCUS13583</name>
</gene>
<dbReference type="AlphaFoldDB" id="A0AAV0DDX6"/>
<comment type="similarity">
    <text evidence="1">Belongs to the caleosin family.</text>
</comment>
<comment type="caution">
    <text evidence="4">The sequence shown here is derived from an EMBL/GenBank/DDBJ whole genome shotgun (WGS) entry which is preliminary data.</text>
</comment>
<feature type="transmembrane region" description="Helical" evidence="3">
    <location>
        <begin position="58"/>
        <end position="77"/>
    </location>
</feature>
<evidence type="ECO:0000256" key="2">
    <source>
        <dbReference type="SAM" id="MobiDB-lite"/>
    </source>
</evidence>
<dbReference type="PANTHER" id="PTHR31495">
    <property type="entry name" value="PEROXYGENASE 3-RELATED"/>
    <property type="match status" value="1"/>
</dbReference>
<dbReference type="GO" id="GO:0004497">
    <property type="term" value="F:monooxygenase activity"/>
    <property type="evidence" value="ECO:0007669"/>
    <property type="project" value="TreeGrafter"/>
</dbReference>
<organism evidence="4 5">
    <name type="scientific">Cuscuta epithymum</name>
    <dbReference type="NCBI Taxonomy" id="186058"/>
    <lineage>
        <taxon>Eukaryota</taxon>
        <taxon>Viridiplantae</taxon>
        <taxon>Streptophyta</taxon>
        <taxon>Embryophyta</taxon>
        <taxon>Tracheophyta</taxon>
        <taxon>Spermatophyta</taxon>
        <taxon>Magnoliopsida</taxon>
        <taxon>eudicotyledons</taxon>
        <taxon>Gunneridae</taxon>
        <taxon>Pentapetalae</taxon>
        <taxon>asterids</taxon>
        <taxon>lamiids</taxon>
        <taxon>Solanales</taxon>
        <taxon>Convolvulaceae</taxon>
        <taxon>Cuscuteae</taxon>
        <taxon>Cuscuta</taxon>
        <taxon>Cuscuta subgen. Cuscuta</taxon>
    </lineage>
</organism>
<evidence type="ECO:0008006" key="6">
    <source>
        <dbReference type="Google" id="ProtNLM"/>
    </source>
</evidence>
<reference evidence="4" key="1">
    <citation type="submission" date="2022-07" db="EMBL/GenBank/DDBJ databases">
        <authorList>
            <person name="Macas J."/>
            <person name="Novak P."/>
            <person name="Neumann P."/>
        </authorList>
    </citation>
    <scope>NUCLEOTIDE SEQUENCE</scope>
</reference>
<dbReference type="SUPFAM" id="SSF47473">
    <property type="entry name" value="EF-hand"/>
    <property type="match status" value="1"/>
</dbReference>
<feature type="compositionally biased region" description="Low complexity" evidence="2">
    <location>
        <begin position="1"/>
        <end position="18"/>
    </location>
</feature>
<feature type="region of interest" description="Disordered" evidence="2">
    <location>
        <begin position="1"/>
        <end position="26"/>
    </location>
</feature>
<keyword evidence="3" id="KW-0812">Transmembrane</keyword>
<dbReference type="Pfam" id="PF05042">
    <property type="entry name" value="Caleosin"/>
    <property type="match status" value="1"/>
</dbReference>
<dbReference type="EMBL" id="CAMAPF010000085">
    <property type="protein sequence ID" value="CAH9095994.1"/>
    <property type="molecule type" value="Genomic_DNA"/>
</dbReference>
<evidence type="ECO:0000256" key="3">
    <source>
        <dbReference type="SAM" id="Phobius"/>
    </source>
</evidence>
<dbReference type="PANTHER" id="PTHR31495:SF1">
    <property type="entry name" value="INACTIVE PEROXYGENASE-LIKE PROTEIN-RELATED"/>
    <property type="match status" value="1"/>
</dbReference>
<proteinExistence type="inferred from homology"/>
<dbReference type="Proteomes" id="UP001152523">
    <property type="component" value="Unassembled WGS sequence"/>
</dbReference>
<keyword evidence="3" id="KW-1133">Transmembrane helix</keyword>
<name>A0AAV0DDX6_9ASTE</name>
<dbReference type="GO" id="GO:0005509">
    <property type="term" value="F:calcium ion binding"/>
    <property type="evidence" value="ECO:0007669"/>
    <property type="project" value="TreeGrafter"/>
</dbReference>
<keyword evidence="5" id="KW-1185">Reference proteome</keyword>
<sequence>MAADPASSSSSSLNASVSHGGAGNPGDEISPLQKHAMFFDINGDGLVYPSETYKGFRMLGFGIPLSAFAAVFINLGLSKKTRPGKGISLLFPIEVKNIKLGKHTSDTGVYDSEGRFVPEKFEEIFAKYAHSSKNSLTSKELDEMLKANRLPKDYAGWVGAWAEWKVLYLLAKNKEGVLPKEAIKGVYDGSLFDTIKKERATKNVRTISPH</sequence>